<dbReference type="Proteomes" id="UP000035740">
    <property type="component" value="Unassembled WGS sequence"/>
</dbReference>
<reference evidence="1 2" key="1">
    <citation type="journal article" date="2014" name="Nature">
        <title>The genome of the recently domesticated crop plant sugar beet (Beta vulgaris).</title>
        <authorList>
            <person name="Dohm J.C."/>
            <person name="Minoche A.E."/>
            <person name="Holtgrawe D."/>
            <person name="Capella-Gutierrez S."/>
            <person name="Zakrzewski F."/>
            <person name="Tafer H."/>
            <person name="Rupp O."/>
            <person name="Sorensen T.R."/>
            <person name="Stracke R."/>
            <person name="Reinhardt R."/>
            <person name="Goesmann A."/>
            <person name="Kraft T."/>
            <person name="Schulz B."/>
            <person name="Stadler P.F."/>
            <person name="Schmidt T."/>
            <person name="Gabaldon T."/>
            <person name="Lehrach H."/>
            <person name="Weisshaar B."/>
            <person name="Himmelbauer H."/>
        </authorList>
    </citation>
    <scope>NUCLEOTIDE SEQUENCE [LARGE SCALE GENOMIC DNA]</scope>
    <source>
        <tissue evidence="1">Taproot</tissue>
    </source>
</reference>
<evidence type="ECO:0000313" key="1">
    <source>
        <dbReference type="EMBL" id="KMS64542.1"/>
    </source>
</evidence>
<feature type="non-terminal residue" evidence="1">
    <location>
        <position position="1"/>
    </location>
</feature>
<gene>
    <name evidence="1" type="ORF">BVRB_019220</name>
</gene>
<dbReference type="EMBL" id="KQ128828">
    <property type="protein sequence ID" value="KMS64542.1"/>
    <property type="molecule type" value="Genomic_DNA"/>
</dbReference>
<keyword evidence="2" id="KW-1185">Reference proteome</keyword>
<organism evidence="1 2">
    <name type="scientific">Beta vulgaris subsp. vulgaris</name>
    <name type="common">Beet</name>
    <dbReference type="NCBI Taxonomy" id="3555"/>
    <lineage>
        <taxon>Eukaryota</taxon>
        <taxon>Viridiplantae</taxon>
        <taxon>Streptophyta</taxon>
        <taxon>Embryophyta</taxon>
        <taxon>Tracheophyta</taxon>
        <taxon>Spermatophyta</taxon>
        <taxon>Magnoliopsida</taxon>
        <taxon>eudicotyledons</taxon>
        <taxon>Gunneridae</taxon>
        <taxon>Pentapetalae</taxon>
        <taxon>Caryophyllales</taxon>
        <taxon>Chenopodiaceae</taxon>
        <taxon>Betoideae</taxon>
        <taxon>Beta</taxon>
    </lineage>
</organism>
<proteinExistence type="predicted"/>
<sequence>MIRRLGLTLMNDVAVFLDRACFCSHLLPGLPVLDVPVPRQELPESVLDVVEKFIKPRLSWLQRGPMSRFYLRQEAAKARRIENPHLNDLRNIIRPLYPSLFCHALGYSIWVATALLRSFPRESHPLSEAKNVLALRHYGIVLPFDRYLEHVEIPPESVADIAPLLHFDIPEVLARLCQLVKAHGTGPAQALEWLKVPFIQRRIFLKPKLFIRSACDMLESRNTEFFESLSKLPFMPRVIDRSCSCDGKHTLLDKSFSLQLYDIVKILMQIPNASLFLKNHLNASLFDYFLRHTLRYNWVAGTIEFVKCLSL</sequence>
<accession>A0A0J7YLN4</accession>
<protein>
    <submittedName>
        <fullName evidence="1">Uncharacterized protein</fullName>
    </submittedName>
</protein>
<name>A0A0J7YLN4_BETVV</name>
<dbReference type="Gramene" id="KMS64542">
    <property type="protein sequence ID" value="KMS64542"/>
    <property type="gene ID" value="BVRB_019220"/>
</dbReference>
<dbReference type="AlphaFoldDB" id="A0A0J7YLN4"/>
<evidence type="ECO:0000313" key="2">
    <source>
        <dbReference type="Proteomes" id="UP000035740"/>
    </source>
</evidence>